<evidence type="ECO:0000259" key="2">
    <source>
        <dbReference type="Pfam" id="PF25372"/>
    </source>
</evidence>
<feature type="region of interest" description="Disordered" evidence="1">
    <location>
        <begin position="181"/>
        <end position="287"/>
    </location>
</feature>
<protein>
    <submittedName>
        <fullName evidence="3">F-box/LRR-repeat protein 2</fullName>
    </submittedName>
</protein>
<evidence type="ECO:0000313" key="3">
    <source>
        <dbReference type="EMBL" id="GER36060.1"/>
    </source>
</evidence>
<feature type="compositionally biased region" description="Basic and acidic residues" evidence="1">
    <location>
        <begin position="219"/>
        <end position="233"/>
    </location>
</feature>
<evidence type="ECO:0000313" key="4">
    <source>
        <dbReference type="Proteomes" id="UP000325081"/>
    </source>
</evidence>
<dbReference type="SUPFAM" id="SSF52047">
    <property type="entry name" value="RNI-like"/>
    <property type="match status" value="1"/>
</dbReference>
<gene>
    <name evidence="3" type="ORF">STAS_12380</name>
</gene>
<feature type="compositionally biased region" description="Polar residues" evidence="1">
    <location>
        <begin position="33"/>
        <end position="43"/>
    </location>
</feature>
<comment type="caution">
    <text evidence="3">The sequence shown here is derived from an EMBL/GenBank/DDBJ whole genome shotgun (WGS) entry which is preliminary data.</text>
</comment>
<feature type="domain" description="F-box/LRR-repeat protein 15-like leucin rich repeat" evidence="2">
    <location>
        <begin position="706"/>
        <end position="822"/>
    </location>
</feature>
<dbReference type="Pfam" id="PF25372">
    <property type="entry name" value="DUF7885"/>
    <property type="match status" value="1"/>
</dbReference>
<feature type="compositionally biased region" description="Low complexity" evidence="1">
    <location>
        <begin position="255"/>
        <end position="264"/>
    </location>
</feature>
<dbReference type="InterPro" id="IPR057207">
    <property type="entry name" value="FBXL15_LRR"/>
</dbReference>
<dbReference type="EMBL" id="BKCP01005072">
    <property type="protein sequence ID" value="GER36060.1"/>
    <property type="molecule type" value="Genomic_DNA"/>
</dbReference>
<accession>A0A5A7PTA3</accession>
<dbReference type="GO" id="GO:0019005">
    <property type="term" value="C:SCF ubiquitin ligase complex"/>
    <property type="evidence" value="ECO:0007669"/>
    <property type="project" value="TreeGrafter"/>
</dbReference>
<dbReference type="OrthoDB" id="10257471at2759"/>
<proteinExistence type="predicted"/>
<dbReference type="InterPro" id="IPR032675">
    <property type="entry name" value="LRR_dom_sf"/>
</dbReference>
<feature type="compositionally biased region" description="Polar residues" evidence="1">
    <location>
        <begin position="371"/>
        <end position="402"/>
    </location>
</feature>
<keyword evidence="4" id="KW-1185">Reference proteome</keyword>
<dbReference type="Proteomes" id="UP000325081">
    <property type="component" value="Unassembled WGS sequence"/>
</dbReference>
<evidence type="ECO:0000256" key="1">
    <source>
        <dbReference type="SAM" id="MobiDB-lite"/>
    </source>
</evidence>
<name>A0A5A7PTA3_STRAF</name>
<reference evidence="4" key="1">
    <citation type="journal article" date="2019" name="Curr. Biol.">
        <title>Genome Sequence of Striga asiatica Provides Insight into the Evolution of Plant Parasitism.</title>
        <authorList>
            <person name="Yoshida S."/>
            <person name="Kim S."/>
            <person name="Wafula E.K."/>
            <person name="Tanskanen J."/>
            <person name="Kim Y.M."/>
            <person name="Honaas L."/>
            <person name="Yang Z."/>
            <person name="Spallek T."/>
            <person name="Conn C.E."/>
            <person name="Ichihashi Y."/>
            <person name="Cheong K."/>
            <person name="Cui S."/>
            <person name="Der J.P."/>
            <person name="Gundlach H."/>
            <person name="Jiao Y."/>
            <person name="Hori C."/>
            <person name="Ishida J.K."/>
            <person name="Kasahara H."/>
            <person name="Kiba T."/>
            <person name="Kim M.S."/>
            <person name="Koo N."/>
            <person name="Laohavisit A."/>
            <person name="Lee Y.H."/>
            <person name="Lumba S."/>
            <person name="McCourt P."/>
            <person name="Mortimer J.C."/>
            <person name="Mutuku J.M."/>
            <person name="Nomura T."/>
            <person name="Sasaki-Sekimoto Y."/>
            <person name="Seto Y."/>
            <person name="Wang Y."/>
            <person name="Wakatake T."/>
            <person name="Sakakibara H."/>
            <person name="Demura T."/>
            <person name="Yamaguchi S."/>
            <person name="Yoneyama K."/>
            <person name="Manabe R.I."/>
            <person name="Nelson D.C."/>
            <person name="Schulman A.H."/>
            <person name="Timko M.P."/>
            <person name="dePamphilis C.W."/>
            <person name="Choi D."/>
            <person name="Shirasu K."/>
        </authorList>
    </citation>
    <scope>NUCLEOTIDE SEQUENCE [LARGE SCALE GENOMIC DNA]</scope>
    <source>
        <strain evidence="4">cv. UVA1</strain>
    </source>
</reference>
<dbReference type="PANTHER" id="PTHR13318:SF101">
    <property type="entry name" value="F-BOX_LRR PROTEIN"/>
    <property type="match status" value="1"/>
</dbReference>
<feature type="region of interest" description="Disordered" evidence="1">
    <location>
        <begin position="371"/>
        <end position="410"/>
    </location>
</feature>
<dbReference type="PANTHER" id="PTHR13318">
    <property type="entry name" value="PARTNER OF PAIRED, ISOFORM B-RELATED"/>
    <property type="match status" value="1"/>
</dbReference>
<dbReference type="SMART" id="SM00367">
    <property type="entry name" value="LRR_CC"/>
    <property type="match status" value="5"/>
</dbReference>
<feature type="region of interest" description="Disordered" evidence="1">
    <location>
        <begin position="1"/>
        <end position="162"/>
    </location>
</feature>
<feature type="compositionally biased region" description="Basic and acidic residues" evidence="1">
    <location>
        <begin position="183"/>
        <end position="199"/>
    </location>
</feature>
<dbReference type="AlphaFoldDB" id="A0A5A7PTA3"/>
<feature type="compositionally biased region" description="Basic and acidic residues" evidence="1">
    <location>
        <begin position="123"/>
        <end position="133"/>
    </location>
</feature>
<organism evidence="3 4">
    <name type="scientific">Striga asiatica</name>
    <name type="common">Asiatic witchweed</name>
    <name type="synonym">Buchnera asiatica</name>
    <dbReference type="NCBI Taxonomy" id="4170"/>
    <lineage>
        <taxon>Eukaryota</taxon>
        <taxon>Viridiplantae</taxon>
        <taxon>Streptophyta</taxon>
        <taxon>Embryophyta</taxon>
        <taxon>Tracheophyta</taxon>
        <taxon>Spermatophyta</taxon>
        <taxon>Magnoliopsida</taxon>
        <taxon>eudicotyledons</taxon>
        <taxon>Gunneridae</taxon>
        <taxon>Pentapetalae</taxon>
        <taxon>asterids</taxon>
        <taxon>lamiids</taxon>
        <taxon>Lamiales</taxon>
        <taxon>Orobanchaceae</taxon>
        <taxon>Buchnereae</taxon>
        <taxon>Striga</taxon>
    </lineage>
</organism>
<dbReference type="InterPro" id="IPR006553">
    <property type="entry name" value="Leu-rich_rpt_Cys-con_subtyp"/>
</dbReference>
<dbReference type="GO" id="GO:0031146">
    <property type="term" value="P:SCF-dependent proteasomal ubiquitin-dependent protein catabolic process"/>
    <property type="evidence" value="ECO:0007669"/>
    <property type="project" value="TreeGrafter"/>
</dbReference>
<sequence length="859" mass="92713">MTVLRSRKVQSAVGVKTSKPSAGENTVVEPETPSKTSEFTSPSAKMATPASSGCPGQELGLGLREVVDSETGSARRRSARLAGKLDNGEEASGKRMKFEEVDFGKQEPDLYLGSDGGAAESGAVKEEVEKGESVSRLGLAGTADGGSGRKRKLSSEAKSPRFVSNEVVELVNKVMSLRSGKRVVIDVKEGSSGSDRAEKTGNSNKSVFVGSGNHPSVPKLEKGPGEDENGPQKKEKRFSRAQKGKEKVGDETLETSDSSMSSGSETEDVSGVKTRGRLSKEEKGKAKLGVNASSQIDINIAETNAENVEGRSASGASNHSAANEALPAEQAQAREAFNFVNNAGNVPNAGIAGFVRNRRYDRERHRNFARQNASRFAHFSSQDELGPDQATNGAGNSNQPQNPVEDWPGPFSTAMKIISDRATYVWSAVPDTSEAVEINWTPKKKDSCKNEKRAPSLQDLCLTVVSKNADAVTSLDFVPDSLRHKISWFLCDSRVMNGKFLELLVDGSPTEVRVRDCSWLTEELFAKIFEGLDASKLMVFQFDLCGSCMPDYNLHATLARSPNWLPALSMISLRGAYRLTDVGLSLLASAAPCLKSIDISQCPLLTSEGICCLLSSLRLVLRELYLDNCHGIDAMLILPALLKLESLEVLSLAGIQTVSDDFVSKFITASGCRMKELVLADCLELTDFSLEVIGNICSELRAIDLSNLRKLTDASIAHLANGCRTIEILKLCRNGFSDIAIAAYLDVRGASLKDLSLNNIVQVSGHTALALSRNCINIRSLDLSWCRNLTNEALGLIVDSCSLLEVLKLFGCSQITNVFVNGHSNRQVKLVGLKMTPLIKHIDVPDFLQAPLRYSAITP</sequence>
<dbReference type="Gene3D" id="3.80.10.10">
    <property type="entry name" value="Ribonuclease Inhibitor"/>
    <property type="match status" value="3"/>
</dbReference>
<feature type="compositionally biased region" description="Basic and acidic residues" evidence="1">
    <location>
        <begin position="91"/>
        <end position="108"/>
    </location>
</feature>